<organism evidence="1 2">
    <name type="scientific">Hydnum rufescens UP504</name>
    <dbReference type="NCBI Taxonomy" id="1448309"/>
    <lineage>
        <taxon>Eukaryota</taxon>
        <taxon>Fungi</taxon>
        <taxon>Dikarya</taxon>
        <taxon>Basidiomycota</taxon>
        <taxon>Agaricomycotina</taxon>
        <taxon>Agaricomycetes</taxon>
        <taxon>Cantharellales</taxon>
        <taxon>Hydnaceae</taxon>
        <taxon>Hydnum</taxon>
    </lineage>
</organism>
<accession>A0A9P6AMJ4</accession>
<evidence type="ECO:0000313" key="2">
    <source>
        <dbReference type="Proteomes" id="UP000886523"/>
    </source>
</evidence>
<dbReference type="Proteomes" id="UP000886523">
    <property type="component" value="Unassembled WGS sequence"/>
</dbReference>
<reference evidence="1" key="1">
    <citation type="journal article" date="2020" name="Nat. Commun.">
        <title>Large-scale genome sequencing of mycorrhizal fungi provides insights into the early evolution of symbiotic traits.</title>
        <authorList>
            <person name="Miyauchi S."/>
            <person name="Kiss E."/>
            <person name="Kuo A."/>
            <person name="Drula E."/>
            <person name="Kohler A."/>
            <person name="Sanchez-Garcia M."/>
            <person name="Morin E."/>
            <person name="Andreopoulos B."/>
            <person name="Barry K.W."/>
            <person name="Bonito G."/>
            <person name="Buee M."/>
            <person name="Carver A."/>
            <person name="Chen C."/>
            <person name="Cichocki N."/>
            <person name="Clum A."/>
            <person name="Culley D."/>
            <person name="Crous P.W."/>
            <person name="Fauchery L."/>
            <person name="Girlanda M."/>
            <person name="Hayes R.D."/>
            <person name="Keri Z."/>
            <person name="LaButti K."/>
            <person name="Lipzen A."/>
            <person name="Lombard V."/>
            <person name="Magnuson J."/>
            <person name="Maillard F."/>
            <person name="Murat C."/>
            <person name="Nolan M."/>
            <person name="Ohm R.A."/>
            <person name="Pangilinan J."/>
            <person name="Pereira M.F."/>
            <person name="Perotto S."/>
            <person name="Peter M."/>
            <person name="Pfister S."/>
            <person name="Riley R."/>
            <person name="Sitrit Y."/>
            <person name="Stielow J.B."/>
            <person name="Szollosi G."/>
            <person name="Zifcakova L."/>
            <person name="Stursova M."/>
            <person name="Spatafora J.W."/>
            <person name="Tedersoo L."/>
            <person name="Vaario L.M."/>
            <person name="Yamada A."/>
            <person name="Yan M."/>
            <person name="Wang P."/>
            <person name="Xu J."/>
            <person name="Bruns T."/>
            <person name="Baldrian P."/>
            <person name="Vilgalys R."/>
            <person name="Dunand C."/>
            <person name="Henrissat B."/>
            <person name="Grigoriev I.V."/>
            <person name="Hibbett D."/>
            <person name="Nagy L.G."/>
            <person name="Martin F.M."/>
        </authorList>
    </citation>
    <scope>NUCLEOTIDE SEQUENCE</scope>
    <source>
        <strain evidence="1">UP504</strain>
    </source>
</reference>
<dbReference type="InterPro" id="IPR040521">
    <property type="entry name" value="KDZ"/>
</dbReference>
<dbReference type="AlphaFoldDB" id="A0A9P6AMJ4"/>
<dbReference type="EMBL" id="MU129058">
    <property type="protein sequence ID" value="KAF9508451.1"/>
    <property type="molecule type" value="Genomic_DNA"/>
</dbReference>
<gene>
    <name evidence="1" type="ORF">BS47DRAFT_1332753</name>
</gene>
<dbReference type="Pfam" id="PF18758">
    <property type="entry name" value="KDZ"/>
    <property type="match status" value="1"/>
</dbReference>
<evidence type="ECO:0000313" key="1">
    <source>
        <dbReference type="EMBL" id="KAF9508451.1"/>
    </source>
</evidence>
<dbReference type="PANTHER" id="PTHR33096:SF1">
    <property type="entry name" value="CXC1-LIKE CYSTEINE CLUSTER ASSOCIATED WITH KDZ TRANSPOSASES DOMAIN-CONTAINING PROTEIN"/>
    <property type="match status" value="1"/>
</dbReference>
<sequence>METKAAGKSTNPNRSTDVRERGMAVINDVIDHCEDSYLAAKDYHIKIMKEFSDKGLIVLVCQHDCVLWFINMGPNGEKRYFMLAMMQQLLRELPESFTIGFFYDVICTLHREMERWQLLPHCLPHLKFATPVFHLYGHQWLCQLLYHPYKNPEFGHTDGEGCEREWNLLNSVIPTCRISGFYCRLFVINTKQAYIDGQNLCKLASCQKWRFDDAVAKLDEAEGALDRLGIPIDKIQTAWAEQLSTQQAEPPHVLNLFLQINLLTSGNLVPEKDAGMKTIESILNLLWTRTTL</sequence>
<name>A0A9P6AMJ4_9AGAM</name>
<keyword evidence="2" id="KW-1185">Reference proteome</keyword>
<dbReference type="PANTHER" id="PTHR33096">
    <property type="entry name" value="CXC2 DOMAIN-CONTAINING PROTEIN"/>
    <property type="match status" value="1"/>
</dbReference>
<proteinExistence type="predicted"/>
<comment type="caution">
    <text evidence="1">The sequence shown here is derived from an EMBL/GenBank/DDBJ whole genome shotgun (WGS) entry which is preliminary data.</text>
</comment>
<protein>
    <submittedName>
        <fullName evidence="1">Uncharacterized protein</fullName>
    </submittedName>
</protein>
<dbReference type="OrthoDB" id="3246730at2759"/>